<feature type="compositionally biased region" description="Basic and acidic residues" evidence="6">
    <location>
        <begin position="665"/>
        <end position="680"/>
    </location>
</feature>
<feature type="domain" description="FF" evidence="8">
    <location>
        <begin position="178"/>
        <end position="232"/>
    </location>
</feature>
<dbReference type="InterPro" id="IPR039726">
    <property type="entry name" value="Prp40-like"/>
</dbReference>
<name>A0AAD5TFG1_9FUNG</name>
<feature type="domain" description="WW" evidence="7">
    <location>
        <begin position="65"/>
        <end position="95"/>
    </location>
</feature>
<dbReference type="SMART" id="SM00456">
    <property type="entry name" value="WW"/>
    <property type="match status" value="2"/>
</dbReference>
<dbReference type="Gene3D" id="1.10.10.440">
    <property type="entry name" value="FF domain"/>
    <property type="match status" value="5"/>
</dbReference>
<accession>A0AAD5TFG1</accession>
<dbReference type="GO" id="GO:0005685">
    <property type="term" value="C:U1 snRNP"/>
    <property type="evidence" value="ECO:0007669"/>
    <property type="project" value="TreeGrafter"/>
</dbReference>
<organism evidence="9 10">
    <name type="scientific">Geranomyces variabilis</name>
    <dbReference type="NCBI Taxonomy" id="109894"/>
    <lineage>
        <taxon>Eukaryota</taxon>
        <taxon>Fungi</taxon>
        <taxon>Fungi incertae sedis</taxon>
        <taxon>Chytridiomycota</taxon>
        <taxon>Chytridiomycota incertae sedis</taxon>
        <taxon>Chytridiomycetes</taxon>
        <taxon>Spizellomycetales</taxon>
        <taxon>Powellomycetaceae</taxon>
        <taxon>Geranomyces</taxon>
    </lineage>
</organism>
<dbReference type="SMART" id="SM00441">
    <property type="entry name" value="FF"/>
    <property type="match status" value="5"/>
</dbReference>
<keyword evidence="3" id="KW-0677">Repeat</keyword>
<dbReference type="PROSITE" id="PS51676">
    <property type="entry name" value="FF"/>
    <property type="match status" value="2"/>
</dbReference>
<evidence type="ECO:0000313" key="9">
    <source>
        <dbReference type="EMBL" id="KAJ3175101.1"/>
    </source>
</evidence>
<dbReference type="PROSITE" id="PS01159">
    <property type="entry name" value="WW_DOMAIN_1"/>
    <property type="match status" value="2"/>
</dbReference>
<dbReference type="GO" id="GO:0045292">
    <property type="term" value="P:mRNA cis splicing, via spliceosome"/>
    <property type="evidence" value="ECO:0007669"/>
    <property type="project" value="InterPro"/>
</dbReference>
<sequence length="760" mass="87178">MGAPYGAPPGAHFGPPPGAIPTPQPEWTTHTTSDGKVYYFNTKTKQSSWEKPDALKTEAERAVKPHTWKEYTTDEGKKYFYNTATKITTWEMPAELKAANEAAAVAALPPPVRPEGAISDAAPSSSNAVALFHRDEARGAEEAKRAGGMLGGPPSTDHGPPSSRDRHQQHIQTEFNTREEAEAAFESMLVEKGVEPFWTWEETLAVIINHPLYRALNTLSERQAAFERYVDEKRREEAAARKMKYDQQRVELRTLFADQKFNINSRSRFRKVAEMLADNEIFGSVNPRDRETIFLEYVDDLKTKEKELVRETRKENMAKYERLLQRLIAEHLITLETTWAQCQELYKAQPEYRADRKLQAMEPIDFLLTFEHHINELVSKFRAKRDAELRGKWRTERVKRDAFRGLLAEMRADGRIHARTLWREVYEMVKDDERYLQLLHQKGSTPVELFGDAIVDIIDEFRPQRRLIEDVIRLASIDVLPDTTFDEFRSRVRAVRPAETEKVKDATLKLIFDEHIDRAVERAAQIEREEKRRAEKKLRRKMDAFKSHLRKLSSPAITADAEWETVRERVAGHHDYEALEESQRVEAFQRVLARLREKAQRGSGRRHSDAEEDEEEGSLKDGGGEHSDRKRKRRGERDRDRERDRDHASGGRTSSSRRSGRPSRHHGDDSGAEDRDERVDGGSGARKRSRRDINASDDDGAGHSDYDDRGRRRSSGRKRRYSSASPPPVAKDGSRRAGADSVSVPRPPGSDESEEEGELR</sequence>
<reference evidence="9" key="1">
    <citation type="submission" date="2020-05" db="EMBL/GenBank/DDBJ databases">
        <title>Phylogenomic resolution of chytrid fungi.</title>
        <authorList>
            <person name="Stajich J.E."/>
            <person name="Amses K."/>
            <person name="Simmons R."/>
            <person name="Seto K."/>
            <person name="Myers J."/>
            <person name="Bonds A."/>
            <person name="Quandt C.A."/>
            <person name="Barry K."/>
            <person name="Liu P."/>
            <person name="Grigoriev I."/>
            <person name="Longcore J.E."/>
            <person name="James T.Y."/>
        </authorList>
    </citation>
    <scope>NUCLEOTIDE SEQUENCE</scope>
    <source>
        <strain evidence="9">JEL0379</strain>
    </source>
</reference>
<feature type="compositionally biased region" description="Basic and acidic residues" evidence="6">
    <location>
        <begin position="700"/>
        <end position="710"/>
    </location>
</feature>
<feature type="domain" description="FF" evidence="8">
    <location>
        <begin position="394"/>
        <end position="456"/>
    </location>
</feature>
<comment type="subcellular location">
    <subcellularLocation>
        <location evidence="1">Nucleus</location>
    </subcellularLocation>
</comment>
<dbReference type="InterPro" id="IPR001202">
    <property type="entry name" value="WW_dom"/>
</dbReference>
<proteinExistence type="predicted"/>
<keyword evidence="10" id="KW-1185">Reference proteome</keyword>
<evidence type="ECO:0000256" key="2">
    <source>
        <dbReference type="ARBA" id="ARBA00022664"/>
    </source>
</evidence>
<gene>
    <name evidence="9" type="primary">PRPF40A</name>
    <name evidence="9" type="ORF">HDU87_006498</name>
</gene>
<dbReference type="InterPro" id="IPR002713">
    <property type="entry name" value="FF_domain"/>
</dbReference>
<dbReference type="Pfam" id="PF25432">
    <property type="entry name" value="FF_PRPF40A"/>
    <property type="match status" value="1"/>
</dbReference>
<dbReference type="AlphaFoldDB" id="A0AAD5TFG1"/>
<feature type="domain" description="WW" evidence="7">
    <location>
        <begin position="21"/>
        <end position="54"/>
    </location>
</feature>
<dbReference type="SUPFAM" id="SSF51045">
    <property type="entry name" value="WW domain"/>
    <property type="match status" value="2"/>
</dbReference>
<comment type="caution">
    <text evidence="9">The sequence shown here is derived from an EMBL/GenBank/DDBJ whole genome shotgun (WGS) entry which is preliminary data.</text>
</comment>
<keyword evidence="5" id="KW-0539">Nucleus</keyword>
<dbReference type="InterPro" id="IPR036517">
    <property type="entry name" value="FF_domain_sf"/>
</dbReference>
<dbReference type="InterPro" id="IPR036020">
    <property type="entry name" value="WW_dom_sf"/>
</dbReference>
<dbReference type="FunFam" id="1.10.10.440:FF:000013">
    <property type="entry name" value="pre-mRNA-processing protein 40A isoform X1"/>
    <property type="match status" value="1"/>
</dbReference>
<feature type="compositionally biased region" description="Basic and acidic residues" evidence="6">
    <location>
        <begin position="635"/>
        <end position="649"/>
    </location>
</feature>
<dbReference type="EMBL" id="JADGJQ010000056">
    <property type="protein sequence ID" value="KAJ3175101.1"/>
    <property type="molecule type" value="Genomic_DNA"/>
</dbReference>
<dbReference type="CDD" id="cd00201">
    <property type="entry name" value="WW"/>
    <property type="match status" value="2"/>
</dbReference>
<feature type="region of interest" description="Disordered" evidence="6">
    <location>
        <begin position="141"/>
        <end position="173"/>
    </location>
</feature>
<dbReference type="GO" id="GO:0003723">
    <property type="term" value="F:RNA binding"/>
    <property type="evidence" value="ECO:0007669"/>
    <property type="project" value="TreeGrafter"/>
</dbReference>
<evidence type="ECO:0000256" key="1">
    <source>
        <dbReference type="ARBA" id="ARBA00004123"/>
    </source>
</evidence>
<dbReference type="Gene3D" id="2.20.70.10">
    <property type="match status" value="2"/>
</dbReference>
<feature type="compositionally biased region" description="Low complexity" evidence="6">
    <location>
        <begin position="1"/>
        <end position="13"/>
    </location>
</feature>
<evidence type="ECO:0000256" key="3">
    <source>
        <dbReference type="ARBA" id="ARBA00022737"/>
    </source>
</evidence>
<dbReference type="PANTHER" id="PTHR11864">
    <property type="entry name" value="PRE-MRNA-PROCESSING PROTEIN PRP40"/>
    <property type="match status" value="1"/>
</dbReference>
<dbReference type="PROSITE" id="PS50020">
    <property type="entry name" value="WW_DOMAIN_2"/>
    <property type="match status" value="2"/>
</dbReference>
<dbReference type="SUPFAM" id="SSF81698">
    <property type="entry name" value="FF domain"/>
    <property type="match status" value="5"/>
</dbReference>
<feature type="compositionally biased region" description="Pro residues" evidence="6">
    <location>
        <begin position="14"/>
        <end position="24"/>
    </location>
</feature>
<feature type="region of interest" description="Disordered" evidence="6">
    <location>
        <begin position="597"/>
        <end position="760"/>
    </location>
</feature>
<dbReference type="Pfam" id="PF01846">
    <property type="entry name" value="FF"/>
    <property type="match status" value="3"/>
</dbReference>
<dbReference type="Pfam" id="PF00397">
    <property type="entry name" value="WW"/>
    <property type="match status" value="2"/>
</dbReference>
<evidence type="ECO:0000256" key="6">
    <source>
        <dbReference type="SAM" id="MobiDB-lite"/>
    </source>
</evidence>
<evidence type="ECO:0000256" key="5">
    <source>
        <dbReference type="ARBA" id="ARBA00023242"/>
    </source>
</evidence>
<keyword evidence="4" id="KW-0508">mRNA splicing</keyword>
<protein>
    <submittedName>
        <fullName evidence="9">PRP40 pre-mRNA processing factor 40</fullName>
    </submittedName>
</protein>
<evidence type="ECO:0000259" key="8">
    <source>
        <dbReference type="PROSITE" id="PS51676"/>
    </source>
</evidence>
<evidence type="ECO:0000259" key="7">
    <source>
        <dbReference type="PROSITE" id="PS50020"/>
    </source>
</evidence>
<dbReference type="GO" id="GO:0071004">
    <property type="term" value="C:U2-type prespliceosome"/>
    <property type="evidence" value="ECO:0007669"/>
    <property type="project" value="TreeGrafter"/>
</dbReference>
<feature type="compositionally biased region" description="Basic and acidic residues" evidence="6">
    <location>
        <begin position="617"/>
        <end position="628"/>
    </location>
</feature>
<feature type="compositionally biased region" description="Acidic residues" evidence="6">
    <location>
        <begin position="751"/>
        <end position="760"/>
    </location>
</feature>
<dbReference type="Proteomes" id="UP001212152">
    <property type="component" value="Unassembled WGS sequence"/>
</dbReference>
<feature type="compositionally biased region" description="Basic residues" evidence="6">
    <location>
        <begin position="711"/>
        <end position="721"/>
    </location>
</feature>
<evidence type="ECO:0000256" key="4">
    <source>
        <dbReference type="ARBA" id="ARBA00023187"/>
    </source>
</evidence>
<keyword evidence="2" id="KW-0507">mRNA processing</keyword>
<feature type="region of interest" description="Disordered" evidence="6">
    <location>
        <begin position="1"/>
        <end position="34"/>
    </location>
</feature>
<dbReference type="PANTHER" id="PTHR11864:SF0">
    <property type="entry name" value="PRP40 PRE-MRNA PROCESSING FACTOR 40 HOMOLOG A (YEAST)"/>
    <property type="match status" value="1"/>
</dbReference>
<evidence type="ECO:0000313" key="10">
    <source>
        <dbReference type="Proteomes" id="UP001212152"/>
    </source>
</evidence>